<reference evidence="3 4" key="2">
    <citation type="submission" date="2008-10" db="EMBL/GenBank/DDBJ databases">
        <authorList>
            <person name="Fulton L."/>
            <person name="Clifton S."/>
            <person name="Fulton B."/>
            <person name="Xu J."/>
            <person name="Minx P."/>
            <person name="Pepin K.H."/>
            <person name="Johnson M."/>
            <person name="Thiruvilangam P."/>
            <person name="Bhonagiri V."/>
            <person name="Nash W.E."/>
            <person name="Mardis E.R."/>
            <person name="Wilson R.K."/>
        </authorList>
    </citation>
    <scope>NUCLEOTIDE SEQUENCE [LARGE SCALE GENOMIC DNA]</scope>
    <source>
        <strain evidence="3 4">DSM 13279</strain>
    </source>
</reference>
<feature type="transmembrane region" description="Helical" evidence="1">
    <location>
        <begin position="58"/>
        <end position="78"/>
    </location>
</feature>
<dbReference type="EMBL" id="ABXJ01000083">
    <property type="protein sequence ID" value="EEA90210.1"/>
    <property type="molecule type" value="Genomic_DNA"/>
</dbReference>
<dbReference type="eggNOG" id="COG3503">
    <property type="taxonomic scope" value="Bacteria"/>
</dbReference>
<accession>B6GBU6</accession>
<evidence type="ECO:0000313" key="3">
    <source>
        <dbReference type="EMBL" id="EEA90210.1"/>
    </source>
</evidence>
<reference evidence="3 4" key="1">
    <citation type="submission" date="2008-10" db="EMBL/GenBank/DDBJ databases">
        <title>Draft genome sequence of Collinsella stercoris (DSM 13279).</title>
        <authorList>
            <person name="Sudarsanam P."/>
            <person name="Ley R."/>
            <person name="Guruge J."/>
            <person name="Turnbaugh P.J."/>
            <person name="Mahowald M."/>
            <person name="Liep D."/>
            <person name="Gordon J."/>
        </authorList>
    </citation>
    <scope>NUCLEOTIDE SEQUENCE [LARGE SCALE GENOMIC DNA]</scope>
    <source>
        <strain evidence="3 4">DSM 13279</strain>
    </source>
</reference>
<keyword evidence="1" id="KW-1133">Transmembrane helix</keyword>
<evidence type="ECO:0000259" key="2">
    <source>
        <dbReference type="Pfam" id="PF07786"/>
    </source>
</evidence>
<dbReference type="HOGENOM" id="CLU_067755_1_0_11"/>
<feature type="transmembrane region" description="Helical" evidence="1">
    <location>
        <begin position="85"/>
        <end position="102"/>
    </location>
</feature>
<comment type="caution">
    <text evidence="3">The sequence shown here is derived from an EMBL/GenBank/DDBJ whole genome shotgun (WGS) entry which is preliminary data.</text>
</comment>
<dbReference type="RefSeq" id="WP_006721199.1">
    <property type="nucleotide sequence ID" value="NZ_CP085935.1"/>
</dbReference>
<feature type="transmembrane region" description="Helical" evidence="1">
    <location>
        <begin position="108"/>
        <end position="125"/>
    </location>
</feature>
<keyword evidence="1" id="KW-0472">Membrane</keyword>
<feature type="transmembrane region" description="Helical" evidence="1">
    <location>
        <begin position="21"/>
        <end position="43"/>
    </location>
</feature>
<protein>
    <recommendedName>
        <fullName evidence="2">Heparan-alpha-glucosaminide N-acetyltransferase catalytic domain-containing protein</fullName>
    </recommendedName>
</protein>
<dbReference type="STRING" id="445975.COLSTE_01560"/>
<name>B6GBU6_9ACTN</name>
<feature type="domain" description="Heparan-alpha-glucosaminide N-acetyltransferase catalytic" evidence="2">
    <location>
        <begin position="15"/>
        <end position="234"/>
    </location>
</feature>
<feature type="transmembrane region" description="Helical" evidence="1">
    <location>
        <begin position="221"/>
        <end position="245"/>
    </location>
</feature>
<proteinExistence type="predicted"/>
<keyword evidence="1" id="KW-0812">Transmembrane</keyword>
<evidence type="ECO:0000256" key="1">
    <source>
        <dbReference type="SAM" id="Phobius"/>
    </source>
</evidence>
<keyword evidence="4" id="KW-1185">Reference proteome</keyword>
<dbReference type="AlphaFoldDB" id="B6GBU6"/>
<gene>
    <name evidence="3" type="ORF">COLSTE_01560</name>
</gene>
<organism evidence="3 4">
    <name type="scientific">Collinsella stercoris DSM 13279</name>
    <dbReference type="NCBI Taxonomy" id="445975"/>
    <lineage>
        <taxon>Bacteria</taxon>
        <taxon>Bacillati</taxon>
        <taxon>Actinomycetota</taxon>
        <taxon>Coriobacteriia</taxon>
        <taxon>Coriobacteriales</taxon>
        <taxon>Coriobacteriaceae</taxon>
        <taxon>Collinsella</taxon>
    </lineage>
</organism>
<evidence type="ECO:0000313" key="4">
    <source>
        <dbReference type="Proteomes" id="UP000003560"/>
    </source>
</evidence>
<dbReference type="GeneID" id="98003277"/>
<dbReference type="Pfam" id="PF07786">
    <property type="entry name" value="HGSNAT_cat"/>
    <property type="match status" value="1"/>
</dbReference>
<feature type="transmembrane region" description="Helical" evidence="1">
    <location>
        <begin position="180"/>
        <end position="200"/>
    </location>
</feature>
<dbReference type="InterPro" id="IPR012429">
    <property type="entry name" value="HGSNAT_cat"/>
</dbReference>
<sequence>MMDRHEDGKPGSGKRLHALDELRGAAVLSMVAFHAAYDLAYLYGVDMPLFTTGWIQELWRVSISWTFLALAGWMTSLSRSNLRRGCQYAAIAVAIWIATSWAAVDTPISFGIIYCMAACTLLWWCLEHAFPQALTRWRVPAAFLCAVLFGALYQVPRSRYAVGGLAWLGFPGPGFSSGDYYPLVPFFFLYAASALMARGWTQSHRAYPRWMYGRHVPALAWLGRHALVIYAVHQIAILLALEIIFM</sequence>
<dbReference type="Proteomes" id="UP000003560">
    <property type="component" value="Unassembled WGS sequence"/>
</dbReference>
<feature type="transmembrane region" description="Helical" evidence="1">
    <location>
        <begin position="137"/>
        <end position="155"/>
    </location>
</feature>